<dbReference type="InterPro" id="IPR017853">
    <property type="entry name" value="GH"/>
</dbReference>
<dbReference type="GO" id="GO:0005975">
    <property type="term" value="P:carbohydrate metabolic process"/>
    <property type="evidence" value="ECO:0007669"/>
    <property type="project" value="InterPro"/>
</dbReference>
<dbReference type="Gene3D" id="3.20.20.370">
    <property type="entry name" value="Glycoside hydrolase/deacetylase"/>
    <property type="match status" value="1"/>
</dbReference>
<dbReference type="PANTHER" id="PTHR35882:SF2">
    <property type="entry name" value="PELA"/>
    <property type="match status" value="1"/>
</dbReference>
<sequence>MQRLSAILLLMLLVYTTPAATAAVAAPGQFSVAFFYADNPPLDELQAFDLVVVDPDAAGYAPQSYRNTHSELFAYVSVGEADPQRKFYKQIKPDWLLGENRVWKSKLVDLANPDWRAFFLDQVVEPLWAAGYRGFFLDTLDSYQLVQDKQRHPALEAGLVEIIRSIKKRHPEARLIMNRGFEVLERVKDAAFAVAAESLFRNFDPATGSYGEVNEDDRQWLLGKFAEVRKAGLPVIVIDYVAPSERDLARTTAEKIKKAGFIPWVTDKDLASLGVGTVEVLPRKILGLYDGSEGADPIYTNLQRFVVMPLNYLGYQVELVDMRQPLPAGQLAGRYAGVVVWPNSDSSGSKSNLLQWLVRQKEHKLPLVFLDRFGVPPQQFAQAMGGTLLAGRTTGKGLKVMQQDALMGFETAVMPSGAPPALRFPGSEVLLAVGDGQQVASEAVAVTSWGGYALEPYVLNELINERERWVINPFEFFRKALRLENSPVPDTTTENGVRLLLSHIDADGFESRVERPGGPLAVTELRERILKKYRIPTTYSVITSTLGDHGLNPQQAPALQAEAREIFALPWVEAGSHTFSHPFYWQNTDVAKQGYTAQYLPIPGYRFQLESEIAGSAAFINQTLLPPGKKTRLLQWSGDCAPGGDALAATYRAGLGNINGGDTVITESNRSLTAVAPLGVAKNGWFQVFAPNQNENVYTNLWTGPFYGYRRVIETFRLTDAPRRLKPINLYYHTYSVTKEASRRALEDVYGWVLARKPHAIFTSDYVNKVLDFNRTVVARSGSGWLIRNNGDLRQLRLPVSAGYPDLEASRGVIGFSDHHDQRYIHLAPGGEAFLQLTEHRPGRSWLATATAGIDRFDWTASGMRLTVTAQTDGYLTFAHATGCRLDSNGRPAAVQRDAEQLILPLKTGIYGLELVCQ</sequence>
<dbReference type="SUPFAM" id="SSF51445">
    <property type="entry name" value="(Trans)glycosidases"/>
    <property type="match status" value="1"/>
</dbReference>
<feature type="signal peptide" evidence="1">
    <location>
        <begin position="1"/>
        <end position="22"/>
    </location>
</feature>
<dbReference type="STRING" id="398767.Glov_3207"/>
<protein>
    <submittedName>
        <fullName evidence="3">TM1410 hypothetical-related protein</fullName>
    </submittedName>
</protein>
<dbReference type="RefSeq" id="WP_012471237.1">
    <property type="nucleotide sequence ID" value="NC_010814.1"/>
</dbReference>
<dbReference type="Proteomes" id="UP000002420">
    <property type="component" value="Chromosome"/>
</dbReference>
<dbReference type="HOGENOM" id="CLU_014516_0_0_7"/>
<keyword evidence="1" id="KW-0732">Signal</keyword>
<keyword evidence="4" id="KW-1185">Reference proteome</keyword>
<dbReference type="InterPro" id="IPR011330">
    <property type="entry name" value="Glyco_hydro/deAcase_b/a-brl"/>
</dbReference>
<gene>
    <name evidence="3" type="ordered locus">Glov_3207</name>
</gene>
<reference evidence="3 4" key="1">
    <citation type="submission" date="2008-05" db="EMBL/GenBank/DDBJ databases">
        <title>Complete sequence of chromosome of Geobacter lovleyi SZ.</title>
        <authorList>
            <consortium name="US DOE Joint Genome Institute"/>
            <person name="Lucas S."/>
            <person name="Copeland A."/>
            <person name="Lapidus A."/>
            <person name="Glavina del Rio T."/>
            <person name="Dalin E."/>
            <person name="Tice H."/>
            <person name="Bruce D."/>
            <person name="Goodwin L."/>
            <person name="Pitluck S."/>
            <person name="Chertkov O."/>
            <person name="Meincke L."/>
            <person name="Brettin T."/>
            <person name="Detter J.C."/>
            <person name="Han C."/>
            <person name="Tapia R."/>
            <person name="Kuske C.R."/>
            <person name="Schmutz J."/>
            <person name="Larimer F."/>
            <person name="Land M."/>
            <person name="Hauser L."/>
            <person name="Kyrpides N."/>
            <person name="Mikhailova N."/>
            <person name="Sung Y."/>
            <person name="Fletcher K.E."/>
            <person name="Ritalahti K.M."/>
            <person name="Loeffler F.E."/>
            <person name="Richardson P."/>
        </authorList>
    </citation>
    <scope>NUCLEOTIDE SEQUENCE [LARGE SCALE GENOMIC DNA]</scope>
    <source>
        <strain evidence="4">ATCC BAA-1151 / DSM 17278 / SZ</strain>
    </source>
</reference>
<dbReference type="SUPFAM" id="SSF88713">
    <property type="entry name" value="Glycoside hydrolase/deacetylase"/>
    <property type="match status" value="1"/>
</dbReference>
<accession>B3EAN0</accession>
<feature type="domain" description="Glycoside-hydrolase family GH114 TIM-barrel" evidence="2">
    <location>
        <begin position="40"/>
        <end position="270"/>
    </location>
</feature>
<dbReference type="EMBL" id="CP001089">
    <property type="protein sequence ID" value="ACD96913.1"/>
    <property type="molecule type" value="Genomic_DNA"/>
</dbReference>
<feature type="chain" id="PRO_5002787686" evidence="1">
    <location>
        <begin position="23"/>
        <end position="918"/>
    </location>
</feature>
<dbReference type="PANTHER" id="PTHR35882">
    <property type="entry name" value="PELA"/>
    <property type="match status" value="1"/>
</dbReference>
<evidence type="ECO:0000313" key="4">
    <source>
        <dbReference type="Proteomes" id="UP000002420"/>
    </source>
</evidence>
<dbReference type="Pfam" id="PF03537">
    <property type="entry name" value="Glyco_hydro_114"/>
    <property type="match status" value="1"/>
</dbReference>
<evidence type="ECO:0000313" key="3">
    <source>
        <dbReference type="EMBL" id="ACD96913.1"/>
    </source>
</evidence>
<dbReference type="PIRSF" id="PIRSF029570">
    <property type="entry name" value="UCP029570"/>
    <property type="match status" value="1"/>
</dbReference>
<evidence type="ECO:0000259" key="2">
    <source>
        <dbReference type="Pfam" id="PF03537"/>
    </source>
</evidence>
<evidence type="ECO:0000256" key="1">
    <source>
        <dbReference type="SAM" id="SignalP"/>
    </source>
</evidence>
<organism evidence="3 4">
    <name type="scientific">Trichlorobacter lovleyi (strain ATCC BAA-1151 / DSM 17278 / SZ)</name>
    <name type="common">Geobacter lovleyi</name>
    <dbReference type="NCBI Taxonomy" id="398767"/>
    <lineage>
        <taxon>Bacteria</taxon>
        <taxon>Pseudomonadati</taxon>
        <taxon>Thermodesulfobacteriota</taxon>
        <taxon>Desulfuromonadia</taxon>
        <taxon>Geobacterales</taxon>
        <taxon>Geobacteraceae</taxon>
        <taxon>Trichlorobacter</taxon>
    </lineage>
</organism>
<dbReference type="InterPro" id="IPR016925">
    <property type="entry name" value="UCP029570"/>
</dbReference>
<dbReference type="AlphaFoldDB" id="B3EAN0"/>
<dbReference type="InterPro" id="IPR004352">
    <property type="entry name" value="GH114_TIM-barrel"/>
</dbReference>
<dbReference type="CDD" id="cd10922">
    <property type="entry name" value="CE4_PelA_like_C"/>
    <property type="match status" value="1"/>
</dbReference>
<dbReference type="KEGG" id="glo:Glov_3207"/>
<dbReference type="Gene3D" id="3.20.20.70">
    <property type="entry name" value="Aldolase class I"/>
    <property type="match status" value="1"/>
</dbReference>
<dbReference type="InterPro" id="IPR013785">
    <property type="entry name" value="Aldolase_TIM"/>
</dbReference>
<proteinExistence type="predicted"/>
<name>B3EAN0_TRIL1</name>
<dbReference type="OrthoDB" id="7292394at2"/>
<dbReference type="eggNOG" id="COG3868">
    <property type="taxonomic scope" value="Bacteria"/>
</dbReference>